<keyword evidence="2" id="KW-0805">Transcription regulation</keyword>
<dbReference type="EnsemblPlants" id="AES78893">
    <property type="protein sequence ID" value="AES78893"/>
    <property type="gene ID" value="MTR_7g050710"/>
</dbReference>
<dbReference type="CDD" id="cd10017">
    <property type="entry name" value="B3_DNA"/>
    <property type="match status" value="2"/>
</dbReference>
<dbReference type="InterPro" id="IPR003340">
    <property type="entry name" value="B3_DNA-bd"/>
</dbReference>
<dbReference type="SUPFAM" id="SSF101936">
    <property type="entry name" value="DNA-binding pseudobarrel domain"/>
    <property type="match status" value="2"/>
</dbReference>
<dbReference type="Pfam" id="PF02362">
    <property type="entry name" value="B3"/>
    <property type="match status" value="2"/>
</dbReference>
<dbReference type="InterPro" id="IPR015300">
    <property type="entry name" value="DNA-bd_pseudobarrel_sf"/>
</dbReference>
<reference evidence="7 9" key="2">
    <citation type="journal article" date="2014" name="BMC Genomics">
        <title>An improved genome release (version Mt4.0) for the model legume Medicago truncatula.</title>
        <authorList>
            <person name="Tang H."/>
            <person name="Krishnakumar V."/>
            <person name="Bidwell S."/>
            <person name="Rosen B."/>
            <person name="Chan A."/>
            <person name="Zhou S."/>
            <person name="Gentzbittel L."/>
            <person name="Childs K.L."/>
            <person name="Yandell M."/>
            <person name="Gundlach H."/>
            <person name="Mayer K.F."/>
            <person name="Schwartz D.C."/>
            <person name="Town C.D."/>
        </authorList>
    </citation>
    <scope>GENOME REANNOTATION</scope>
    <source>
        <strain evidence="7">A17</strain>
        <strain evidence="8 9">cv. Jemalong A17</strain>
    </source>
</reference>
<dbReference type="AlphaFoldDB" id="G7KVW6"/>
<keyword evidence="3" id="KW-0238">DNA-binding</keyword>
<dbReference type="SMR" id="G7KVW6"/>
<dbReference type="GO" id="GO:0003677">
    <property type="term" value="F:DNA binding"/>
    <property type="evidence" value="ECO:0007669"/>
    <property type="project" value="UniProtKB-KW"/>
</dbReference>
<dbReference type="eggNOG" id="ENOG502S27N">
    <property type="taxonomic scope" value="Eukaryota"/>
</dbReference>
<evidence type="ECO:0000259" key="6">
    <source>
        <dbReference type="PROSITE" id="PS50863"/>
    </source>
</evidence>
<sequence length="324" mass="37063">MASEIAEVKPIQFFKIILAQNLLQGNLRMPRKFVEKYGKGLPKAICLKTPNGAKWRLNLVKSDGKIWFEKGWKQFAEHHSIGHGHLLLFRYEKTSKFEVQIFGKSALEIDYSFKRVESKKFSNGQGNKPPNGENCRAAQKRKANSSSEFHRQCEIASSSCVKFGKSQKLAVQQVDRMSNGKQVITTAKKVTTLERAQSFKICNPSFVVVMGASYVERRFLLNIPCLFGKTHFDLNKKREDIQLQALNGRVWSARYSTRNRTSDNGIRFELTSGWEEFAKDNNLKVGDVCKFELISSTILTFIVHVFRETDNDKKKCSTSQSRMN</sequence>
<proteinExistence type="predicted"/>
<name>G7KVW6_MEDTR</name>
<dbReference type="PANTHER" id="PTHR31920:SF108">
    <property type="entry name" value="B3 DOMAIN-CONTAINING TRANSCRIPTION FACTOR VRN1-LIKE"/>
    <property type="match status" value="1"/>
</dbReference>
<evidence type="ECO:0000256" key="4">
    <source>
        <dbReference type="ARBA" id="ARBA00023163"/>
    </source>
</evidence>
<feature type="domain" description="TF-B3" evidence="6">
    <location>
        <begin position="12"/>
        <end position="105"/>
    </location>
</feature>
<dbReference type="SMART" id="SM01019">
    <property type="entry name" value="B3"/>
    <property type="match status" value="2"/>
</dbReference>
<dbReference type="GO" id="GO:0005634">
    <property type="term" value="C:nucleus"/>
    <property type="evidence" value="ECO:0007669"/>
    <property type="project" value="UniProtKB-SubCell"/>
</dbReference>
<protein>
    <submittedName>
        <fullName evidence="7">Plant-specific B3-DNA-binding domain protein</fullName>
    </submittedName>
</protein>
<evidence type="ECO:0000256" key="1">
    <source>
        <dbReference type="ARBA" id="ARBA00004123"/>
    </source>
</evidence>
<evidence type="ECO:0000313" key="9">
    <source>
        <dbReference type="Proteomes" id="UP000002051"/>
    </source>
</evidence>
<keyword evidence="5" id="KW-0539">Nucleus</keyword>
<keyword evidence="9" id="KW-1185">Reference proteome</keyword>
<feature type="domain" description="TF-B3" evidence="6">
    <location>
        <begin position="206"/>
        <end position="309"/>
    </location>
</feature>
<accession>A0A0C3W5J4</accession>
<dbReference type="STRING" id="3880.G7KVW6"/>
<dbReference type="PROSITE" id="PS50863">
    <property type="entry name" value="B3"/>
    <property type="match status" value="2"/>
</dbReference>
<dbReference type="InterPro" id="IPR050655">
    <property type="entry name" value="Plant_B3_domain"/>
</dbReference>
<evidence type="ECO:0000313" key="8">
    <source>
        <dbReference type="EnsemblPlants" id="AES78893"/>
    </source>
</evidence>
<keyword evidence="4" id="KW-0804">Transcription</keyword>
<accession>G7KVW6</accession>
<comment type="subcellular location">
    <subcellularLocation>
        <location evidence="1">Nucleus</location>
    </subcellularLocation>
</comment>
<evidence type="ECO:0000256" key="3">
    <source>
        <dbReference type="ARBA" id="ARBA00023125"/>
    </source>
</evidence>
<evidence type="ECO:0000256" key="5">
    <source>
        <dbReference type="ARBA" id="ARBA00023242"/>
    </source>
</evidence>
<dbReference type="PANTHER" id="PTHR31920">
    <property type="entry name" value="B3 DOMAIN-CONTAINING"/>
    <property type="match status" value="1"/>
</dbReference>
<dbReference type="EMBL" id="CM001223">
    <property type="protein sequence ID" value="AES78893.2"/>
    <property type="molecule type" value="Genomic_DNA"/>
</dbReference>
<reference evidence="7 9" key="1">
    <citation type="journal article" date="2011" name="Nature">
        <title>The Medicago genome provides insight into the evolution of rhizobial symbioses.</title>
        <authorList>
            <person name="Young N.D."/>
            <person name="Debelle F."/>
            <person name="Oldroyd G.E."/>
            <person name="Geurts R."/>
            <person name="Cannon S.B."/>
            <person name="Udvardi M.K."/>
            <person name="Benedito V.A."/>
            <person name="Mayer K.F."/>
            <person name="Gouzy J."/>
            <person name="Schoof H."/>
            <person name="Van de Peer Y."/>
            <person name="Proost S."/>
            <person name="Cook D.R."/>
            <person name="Meyers B.C."/>
            <person name="Spannagl M."/>
            <person name="Cheung F."/>
            <person name="De Mita S."/>
            <person name="Krishnakumar V."/>
            <person name="Gundlach H."/>
            <person name="Zhou S."/>
            <person name="Mudge J."/>
            <person name="Bharti A.K."/>
            <person name="Murray J.D."/>
            <person name="Naoumkina M.A."/>
            <person name="Rosen B."/>
            <person name="Silverstein K.A."/>
            <person name="Tang H."/>
            <person name="Rombauts S."/>
            <person name="Zhao P.X."/>
            <person name="Zhou P."/>
            <person name="Barbe V."/>
            <person name="Bardou P."/>
            <person name="Bechner M."/>
            <person name="Bellec A."/>
            <person name="Berger A."/>
            <person name="Berges H."/>
            <person name="Bidwell S."/>
            <person name="Bisseling T."/>
            <person name="Choisne N."/>
            <person name="Couloux A."/>
            <person name="Denny R."/>
            <person name="Deshpande S."/>
            <person name="Dai X."/>
            <person name="Doyle J.J."/>
            <person name="Dudez A.M."/>
            <person name="Farmer A.D."/>
            <person name="Fouteau S."/>
            <person name="Franken C."/>
            <person name="Gibelin C."/>
            <person name="Gish J."/>
            <person name="Goldstein S."/>
            <person name="Gonzalez A.J."/>
            <person name="Green P.J."/>
            <person name="Hallab A."/>
            <person name="Hartog M."/>
            <person name="Hua A."/>
            <person name="Humphray S.J."/>
            <person name="Jeong D.H."/>
            <person name="Jing Y."/>
            <person name="Jocker A."/>
            <person name="Kenton S.M."/>
            <person name="Kim D.J."/>
            <person name="Klee K."/>
            <person name="Lai H."/>
            <person name="Lang C."/>
            <person name="Lin S."/>
            <person name="Macmil S.L."/>
            <person name="Magdelenat G."/>
            <person name="Matthews L."/>
            <person name="McCorrison J."/>
            <person name="Monaghan E.L."/>
            <person name="Mun J.H."/>
            <person name="Najar F.Z."/>
            <person name="Nicholson C."/>
            <person name="Noirot C."/>
            <person name="O'Bleness M."/>
            <person name="Paule C.R."/>
            <person name="Poulain J."/>
            <person name="Prion F."/>
            <person name="Qin B."/>
            <person name="Qu C."/>
            <person name="Retzel E.F."/>
            <person name="Riddle C."/>
            <person name="Sallet E."/>
            <person name="Samain S."/>
            <person name="Samson N."/>
            <person name="Sanders I."/>
            <person name="Saurat O."/>
            <person name="Scarpelli C."/>
            <person name="Schiex T."/>
            <person name="Segurens B."/>
            <person name="Severin A.J."/>
            <person name="Sherrier D.J."/>
            <person name="Shi R."/>
            <person name="Sims S."/>
            <person name="Singer S.R."/>
            <person name="Sinharoy S."/>
            <person name="Sterck L."/>
            <person name="Viollet A."/>
            <person name="Wang B.B."/>
            <person name="Wang K."/>
            <person name="Wang M."/>
            <person name="Wang X."/>
            <person name="Warfsmann J."/>
            <person name="Weissenbach J."/>
            <person name="White D.D."/>
            <person name="White J.D."/>
            <person name="Wiley G.B."/>
            <person name="Wincker P."/>
            <person name="Xing Y."/>
            <person name="Yang L."/>
            <person name="Yao Z."/>
            <person name="Ying F."/>
            <person name="Zhai J."/>
            <person name="Zhou L."/>
            <person name="Zuber A."/>
            <person name="Denarie J."/>
            <person name="Dixon R.A."/>
            <person name="May G.D."/>
            <person name="Schwartz D.C."/>
            <person name="Rogers J."/>
            <person name="Quetier F."/>
            <person name="Town C.D."/>
            <person name="Roe B.A."/>
        </authorList>
    </citation>
    <scope>NUCLEOTIDE SEQUENCE [LARGE SCALE GENOMIC DNA]</scope>
    <source>
        <strain evidence="7">A17</strain>
        <strain evidence="8 9">cv. Jemalong A17</strain>
    </source>
</reference>
<dbReference type="PaxDb" id="3880-AES78893"/>
<organism evidence="7 9">
    <name type="scientific">Medicago truncatula</name>
    <name type="common">Barrel medic</name>
    <name type="synonym">Medicago tribuloides</name>
    <dbReference type="NCBI Taxonomy" id="3880"/>
    <lineage>
        <taxon>Eukaryota</taxon>
        <taxon>Viridiplantae</taxon>
        <taxon>Streptophyta</taxon>
        <taxon>Embryophyta</taxon>
        <taxon>Tracheophyta</taxon>
        <taxon>Spermatophyta</taxon>
        <taxon>Magnoliopsida</taxon>
        <taxon>eudicotyledons</taxon>
        <taxon>Gunneridae</taxon>
        <taxon>Pentapetalae</taxon>
        <taxon>rosids</taxon>
        <taxon>fabids</taxon>
        <taxon>Fabales</taxon>
        <taxon>Fabaceae</taxon>
        <taxon>Papilionoideae</taxon>
        <taxon>50 kb inversion clade</taxon>
        <taxon>NPAAA clade</taxon>
        <taxon>Hologalegina</taxon>
        <taxon>IRL clade</taxon>
        <taxon>Trifolieae</taxon>
        <taxon>Medicago</taxon>
    </lineage>
</organism>
<dbReference type="HOGENOM" id="CLU_015069_1_3_1"/>
<dbReference type="Gene3D" id="2.40.330.10">
    <property type="entry name" value="DNA-binding pseudobarrel domain"/>
    <property type="match status" value="2"/>
</dbReference>
<evidence type="ECO:0000313" key="7">
    <source>
        <dbReference type="EMBL" id="AES78893.2"/>
    </source>
</evidence>
<reference evidence="8" key="3">
    <citation type="submission" date="2015-04" db="UniProtKB">
        <authorList>
            <consortium name="EnsemblPlants"/>
        </authorList>
    </citation>
    <scope>IDENTIFICATION</scope>
    <source>
        <strain evidence="8">cv. Jemalong A17</strain>
    </source>
</reference>
<evidence type="ECO:0000256" key="2">
    <source>
        <dbReference type="ARBA" id="ARBA00023015"/>
    </source>
</evidence>
<dbReference type="Proteomes" id="UP000002051">
    <property type="component" value="Unassembled WGS sequence"/>
</dbReference>
<gene>
    <name evidence="7" type="ordered locus">MTR_7g050710</name>
</gene>